<reference evidence="13" key="2">
    <citation type="submission" date="2025-08" db="UniProtKB">
        <authorList>
            <consortium name="RefSeq"/>
        </authorList>
    </citation>
    <scope>IDENTIFICATION</scope>
</reference>
<evidence type="ECO:0000256" key="7">
    <source>
        <dbReference type="ARBA" id="ARBA00022889"/>
    </source>
</evidence>
<evidence type="ECO:0000256" key="1">
    <source>
        <dbReference type="ARBA" id="ARBA00004246"/>
    </source>
</evidence>
<feature type="compositionally biased region" description="Polar residues" evidence="10">
    <location>
        <begin position="233"/>
        <end position="249"/>
    </location>
</feature>
<evidence type="ECO:0000256" key="9">
    <source>
        <dbReference type="PROSITE-ProRule" id="PRU00192"/>
    </source>
</evidence>
<feature type="region of interest" description="Disordered" evidence="10">
    <location>
        <begin position="229"/>
        <end position="249"/>
    </location>
</feature>
<dbReference type="Proteomes" id="UP001652624">
    <property type="component" value="Chromosome 1"/>
</dbReference>
<keyword evidence="6" id="KW-0597">Phosphoprotein</keyword>
<dbReference type="InterPro" id="IPR035744">
    <property type="entry name" value="CASS4_SH3"/>
</dbReference>
<dbReference type="SUPFAM" id="SSF50044">
    <property type="entry name" value="SH3-domain"/>
    <property type="match status" value="1"/>
</dbReference>
<evidence type="ECO:0000256" key="8">
    <source>
        <dbReference type="ARBA" id="ARBA00022949"/>
    </source>
</evidence>
<reference evidence="12" key="1">
    <citation type="submission" date="2025-05" db="UniProtKB">
        <authorList>
            <consortium name="RefSeq"/>
        </authorList>
    </citation>
    <scope>NUCLEOTIDE SEQUENCE [LARGE SCALE GENOMIC DNA]</scope>
</reference>
<organism evidence="12 13">
    <name type="scientific">Erinaceus europaeus</name>
    <name type="common">Western European hedgehog</name>
    <dbReference type="NCBI Taxonomy" id="9365"/>
    <lineage>
        <taxon>Eukaryota</taxon>
        <taxon>Metazoa</taxon>
        <taxon>Chordata</taxon>
        <taxon>Craniata</taxon>
        <taxon>Vertebrata</taxon>
        <taxon>Euteleostomi</taxon>
        <taxon>Mammalia</taxon>
        <taxon>Eutheria</taxon>
        <taxon>Laurasiatheria</taxon>
        <taxon>Eulipotyphla</taxon>
        <taxon>Erinaceidae</taxon>
        <taxon>Erinaceinae</taxon>
        <taxon>Erinaceus</taxon>
    </lineage>
</organism>
<sequence>MKGVSIMDTAPKTLLARALYDNHPDCSDELAFCKGDILTILEQNVPESEGWWKCLLHGRLGLAPANRLQILSEAPADRCCPPFLKDLEEALTISEETYLVPTMLSPPPQGPVYEQMKSWVEGPPPPRDQFYELPDPPTSARIVCEKTMSFPKQVIVTFPKSAQASLPTLPPQVYDVPIQSRGTSALKEPPKQWLYDIPPSPQKAKLGPPTFPASEISVPLTSMAAPRRGGYNTLPNPQKSEWTYNTPVSSEKATIRNNLMEQTRPCVLPRHTPASHSAPNSWVGSHTPHLPKNMPMHKKLSLPEIPSYDFPTPRATFPLDEGFSYKVPSSFLVPRVEQQNTRPNIYDIPKAMTGVPQPRKELGKTTRALENSMDPSSSWFSKQAASLSSDLDALSVSSVISSCSSMSTDSSSSSFSEESSKELSLDLDLAKEMVTALQHHVAGSVADLMLFVSRKWRFRDYLEANIDAIHRAVDHIEESLREFLDFARVVCRRACNIADSKLQVKIKDQLQTISNSYQILLETKERLESLNWSLEVLVTNTAQNSPDDLERFVMVARMVPEDIKRFASIVIANGRLLFKQNCEREENVQLAPNEEFKLEKCAQLSQKETDPHQSRASFNRQREHKHSLELLKKTRTNTVCEQNLPNLEEKQKPILEQKLDENKALATQNPSSSNARPLSQQNPEKRIHLSEHCRLYFGALFKAISAFHISLSASQPPESFITQSKLIIMVGQKLVDSLCKETQEKDARNEILYGSNHLCSLLKNLALATKHAVLKYPSPEALGHLQAEAKKLEQHTQQFRESLE</sequence>
<evidence type="ECO:0000256" key="5">
    <source>
        <dbReference type="ARBA" id="ARBA00022490"/>
    </source>
</evidence>
<feature type="region of interest" description="Disordered" evidence="10">
    <location>
        <begin position="603"/>
        <end position="628"/>
    </location>
</feature>
<dbReference type="InterPro" id="IPR038319">
    <property type="entry name" value="Serine_rich_sf"/>
</dbReference>
<keyword evidence="5" id="KW-0963">Cytoplasm</keyword>
<feature type="domain" description="SH3" evidence="11">
    <location>
        <begin position="11"/>
        <end position="73"/>
    </location>
</feature>
<dbReference type="CDD" id="cd12000">
    <property type="entry name" value="SH3_CASS4"/>
    <property type="match status" value="1"/>
</dbReference>
<comment type="similarity">
    <text evidence="3">Belongs to the CAS family.</text>
</comment>
<keyword evidence="12" id="KW-1185">Reference proteome</keyword>
<name>A0ABM3WWK0_ERIEU</name>
<proteinExistence type="inferred from homology"/>
<dbReference type="PANTHER" id="PTHR10654">
    <property type="entry name" value="CAS SCAFFOLDING PROTEIN"/>
    <property type="match status" value="1"/>
</dbReference>
<keyword evidence="8" id="KW-0965">Cell junction</keyword>
<dbReference type="Pfam" id="PF12026">
    <property type="entry name" value="CAS_C"/>
    <property type="match status" value="1"/>
</dbReference>
<dbReference type="InterPro" id="IPR021901">
    <property type="entry name" value="CAS_C"/>
</dbReference>
<evidence type="ECO:0000313" key="13">
    <source>
        <dbReference type="RefSeq" id="XP_060040952.1"/>
    </source>
</evidence>
<dbReference type="RefSeq" id="XP_060040952.1">
    <property type="nucleotide sequence ID" value="XM_060184969.1"/>
</dbReference>
<evidence type="ECO:0000313" key="12">
    <source>
        <dbReference type="Proteomes" id="UP001652624"/>
    </source>
</evidence>
<dbReference type="InterPro" id="IPR037362">
    <property type="entry name" value="CAS_fam"/>
</dbReference>
<dbReference type="Pfam" id="PF14604">
    <property type="entry name" value="SH3_9"/>
    <property type="match status" value="1"/>
</dbReference>
<evidence type="ECO:0000256" key="10">
    <source>
        <dbReference type="SAM" id="MobiDB-lite"/>
    </source>
</evidence>
<evidence type="ECO:0000256" key="4">
    <source>
        <dbReference type="ARBA" id="ARBA00022443"/>
    </source>
</evidence>
<keyword evidence="4 9" id="KW-0728">SH3 domain</keyword>
<gene>
    <name evidence="13" type="primary">CASS4</name>
</gene>
<dbReference type="PROSITE" id="PS50002">
    <property type="entry name" value="SH3"/>
    <property type="match status" value="1"/>
</dbReference>
<evidence type="ECO:0000259" key="11">
    <source>
        <dbReference type="PROSITE" id="PS50002"/>
    </source>
</evidence>
<dbReference type="InterPro" id="IPR014928">
    <property type="entry name" value="Serine_rich_dom"/>
</dbReference>
<comment type="subcellular location">
    <subcellularLocation>
        <location evidence="1">Cell junction</location>
        <location evidence="1">Focal adhesion</location>
    </subcellularLocation>
    <subcellularLocation>
        <location evidence="2">Cytoplasm</location>
    </subcellularLocation>
</comment>
<dbReference type="Pfam" id="PF08824">
    <property type="entry name" value="Serine_rich"/>
    <property type="match status" value="1"/>
</dbReference>
<dbReference type="Gene3D" id="1.20.120.230">
    <property type="entry name" value="Alpha-catenin/vinculin-like"/>
    <property type="match status" value="1"/>
</dbReference>
<evidence type="ECO:0000256" key="3">
    <source>
        <dbReference type="ARBA" id="ARBA00007848"/>
    </source>
</evidence>
<dbReference type="GeneID" id="103122644"/>
<evidence type="ECO:0000256" key="6">
    <source>
        <dbReference type="ARBA" id="ARBA00022553"/>
    </source>
</evidence>
<dbReference type="SMART" id="SM00326">
    <property type="entry name" value="SH3"/>
    <property type="match status" value="1"/>
</dbReference>
<evidence type="ECO:0000256" key="2">
    <source>
        <dbReference type="ARBA" id="ARBA00004496"/>
    </source>
</evidence>
<dbReference type="Gene3D" id="2.30.30.40">
    <property type="entry name" value="SH3 Domains"/>
    <property type="match status" value="1"/>
</dbReference>
<accession>A0ABM3WWK0</accession>
<dbReference type="InterPro" id="IPR036028">
    <property type="entry name" value="SH3-like_dom_sf"/>
</dbReference>
<dbReference type="PANTHER" id="PTHR10654:SF19">
    <property type="entry name" value="CAS SCAFFOLDING PROTEIN FAMILY MEMBER 4"/>
    <property type="match status" value="1"/>
</dbReference>
<dbReference type="InterPro" id="IPR001452">
    <property type="entry name" value="SH3_domain"/>
</dbReference>
<protein>
    <submittedName>
        <fullName evidence="13">Cas scaffolding protein family member 4</fullName>
    </submittedName>
</protein>
<keyword evidence="7" id="KW-0130">Cell adhesion</keyword>
<dbReference type="Gene3D" id="1.20.120.830">
    <property type="entry name" value="Serine-rich domain"/>
    <property type="match status" value="1"/>
</dbReference>